<evidence type="ECO:0000256" key="6">
    <source>
        <dbReference type="SAM" id="Phobius"/>
    </source>
</evidence>
<proteinExistence type="predicted"/>
<feature type="signal peptide" evidence="7">
    <location>
        <begin position="1"/>
        <end position="20"/>
    </location>
</feature>
<dbReference type="GO" id="GO:0016020">
    <property type="term" value="C:membrane"/>
    <property type="evidence" value="ECO:0007669"/>
    <property type="project" value="InterPro"/>
</dbReference>
<feature type="transmembrane region" description="Helical" evidence="6">
    <location>
        <begin position="1094"/>
        <end position="1119"/>
    </location>
</feature>
<dbReference type="HOGENOM" id="CLU_255341_0_0_1"/>
<dbReference type="InterPro" id="IPR001190">
    <property type="entry name" value="SRCR"/>
</dbReference>
<comment type="caution">
    <text evidence="4">Lacks conserved residue(s) required for the propagation of feature annotation.</text>
</comment>
<dbReference type="SUPFAM" id="SSF52058">
    <property type="entry name" value="L domain-like"/>
    <property type="match status" value="2"/>
</dbReference>
<dbReference type="InterPro" id="IPR009030">
    <property type="entry name" value="Growth_fac_rcpt_cys_sf"/>
</dbReference>
<dbReference type="Gene3D" id="3.80.10.10">
    <property type="entry name" value="Ribonuclease Inhibitor"/>
    <property type="match status" value="3"/>
</dbReference>
<keyword evidence="6" id="KW-0812">Transmembrane</keyword>
<evidence type="ECO:0000259" key="8">
    <source>
        <dbReference type="PROSITE" id="PS50060"/>
    </source>
</evidence>
<keyword evidence="6" id="KW-0472">Membrane</keyword>
<evidence type="ECO:0000256" key="5">
    <source>
        <dbReference type="SAM" id="MobiDB-lite"/>
    </source>
</evidence>
<dbReference type="Gene3D" id="2.60.120.200">
    <property type="match status" value="1"/>
</dbReference>
<dbReference type="InterPro" id="IPR000436">
    <property type="entry name" value="Sushi_SCR_CCP_dom"/>
</dbReference>
<dbReference type="InterPro" id="IPR032675">
    <property type="entry name" value="LRR_dom_sf"/>
</dbReference>
<feature type="disulfide bond" evidence="4">
    <location>
        <begin position="303"/>
        <end position="313"/>
    </location>
</feature>
<dbReference type="InParanoid" id="A7RJF1"/>
<dbReference type="PROSITE" id="PS50287">
    <property type="entry name" value="SRCR_2"/>
    <property type="match status" value="1"/>
</dbReference>
<organism evidence="10 11">
    <name type="scientific">Nematostella vectensis</name>
    <name type="common">Starlet sea anemone</name>
    <dbReference type="NCBI Taxonomy" id="45351"/>
    <lineage>
        <taxon>Eukaryota</taxon>
        <taxon>Metazoa</taxon>
        <taxon>Cnidaria</taxon>
        <taxon>Anthozoa</taxon>
        <taxon>Hexacorallia</taxon>
        <taxon>Actiniaria</taxon>
        <taxon>Edwardsiidae</taxon>
        <taxon>Nematostella</taxon>
    </lineage>
</organism>
<gene>
    <name evidence="10" type="ORF">NEMVEDRAFT_v1g197996</name>
</gene>
<dbReference type="OMA" id="GREMSIG"/>
<dbReference type="Proteomes" id="UP000001593">
    <property type="component" value="Unassembled WGS sequence"/>
</dbReference>
<evidence type="ECO:0000256" key="1">
    <source>
        <dbReference type="ARBA" id="ARBA00022614"/>
    </source>
</evidence>
<feature type="transmembrane region" description="Helical" evidence="6">
    <location>
        <begin position="1249"/>
        <end position="1266"/>
    </location>
</feature>
<protein>
    <submittedName>
        <fullName evidence="10">Uncharacterized protein</fullName>
    </submittedName>
</protein>
<dbReference type="PANTHER" id="PTHR24369:SF163">
    <property type="entry name" value="MATRIX-REMODELING-ASSOCIATED PROTEIN 5"/>
    <property type="match status" value="1"/>
</dbReference>
<feature type="transmembrane region" description="Helical" evidence="6">
    <location>
        <begin position="954"/>
        <end position="975"/>
    </location>
</feature>
<dbReference type="InterPro" id="IPR050541">
    <property type="entry name" value="LRR_TM_domain-containing"/>
</dbReference>
<evidence type="ECO:0000256" key="2">
    <source>
        <dbReference type="ARBA" id="ARBA00022737"/>
    </source>
</evidence>
<dbReference type="Gene3D" id="3.10.250.10">
    <property type="entry name" value="SRCR-like domain"/>
    <property type="match status" value="1"/>
</dbReference>
<dbReference type="CDD" id="cd00033">
    <property type="entry name" value="CCP"/>
    <property type="match status" value="1"/>
</dbReference>
<dbReference type="PROSITE" id="PS50060">
    <property type="entry name" value="MAM_2"/>
    <property type="match status" value="1"/>
</dbReference>
<sequence>MSATFTFFFWAVTFFRGVRTLSCDFERGYFCGWRNPKNSSLNQWLPLPDYSKYTNNVMFCSCVDNHAVCLKSSPNYSPEDRISIPLEYPNFIGRGELIMSYYMYAFDGNCTLNVKVGNKTVFSRTWIFPSLISMTLRAIWYMEPAVIDAKNETVTIEGVIPDKSYALITVDDLTFIEKYVAECPALKTPLKGSMSCTNGNAWLSRCRLKCERLFSDRVCLRHGVWSGMEITCEEPRVRLRYNTVELFLAGRWGKVCHSTYTLNTPQHFAQVVCRSLGFDGKAFPTKAPYISFLQDGWYYTGECNGTEKSLIDCAYWSETFGVNFSSLNADTFRLSSTSLATYPRLERISLSGASITRVPNGTFRDFPYLLIIELPWNRIDSLSAIEVGALPGSKFLILHVGYNTISKITAADTKGIENANMVTINDNKIEFIESGAFGRLNNLIFLDINHNQLQEVSYDAFGTLTNLTILYLFNNHISTIQKDALANSPLSMLSSEASFKQRKYWPAFKALLCFAQDKENAGNYFTPIPDIAQKQLTMLGNSMNTYTRPIQVLVFDLLDILLKRLVQAAQAMLLETHSIPDINNALLIRHHSQYFWQQQCTAYTATLTVFLASTMHCLTTLQLSDHVLCRFVNRARGKCQCCYLGRNRISNFSRTLFDNQEMIQHLDLSDVRLNSIETATLRSAGKLAVLYVLAGGLGLNNLCVSLVRNLMDNPIEVIEPGAFMTNPFLFALYLIGTNIQTLPVGTAFLSSQYLEIALSPGKELPPVIGTKELRKILRVFGYSCPSEEKDFEMCYPCLQGEYKVIGIDYEPCTSCPPGTDLTKHAGFRACPCLPGYFRLQRFGECTLCPIGYECSNETVNLRKDFYWLWSREDSKIEYQTFSNKLQEESLGYDKDWDSLNASLPVAYRCPFEESCEGGFNASCKSGYEGVLCGACSRGFYRMFSGCKKCPSTPLVIIQFVAVFLVLVLIALVIIFNKNKSQDGKRSLTDNLFGSLKIVIGSYQILSGTLNAYSYVHWPKELSTFMTYAEVLQLNILTIAPIECISDKLKADPYSGLLGALPAGCKDVCNEKGVCKSFFRSDYAVECFDEKYNKFVYFTYVSVIIPAFFPLISAFLLWVYCSGESTGSLSSFKQAMRTVKATSNINSIDQEIDKLTHSRQDQESKNVQAHASQLEAENEAETVKDPESIVNEEVNSPILSEEVQPYAIALGLRFMYENYTKDCWYWEIIELLRKMTLTSLLAYYGQDNRFFLGTSAVLSGLYAVFFANQKPIPYMFEYWLHLGSLVALMTTQLMGMVLRLPGEDASVDQEADQLGITILLLFANVFVIVMIVARYIYSIWLTLKAVRANPQCSLGCIMNVLQIVTQDKEEQSREASKETKTELALK</sequence>
<dbReference type="InterPro" id="IPR000998">
    <property type="entry name" value="MAM_dom"/>
</dbReference>
<feature type="domain" description="MAM" evidence="8">
    <location>
        <begin position="21"/>
        <end position="185"/>
    </location>
</feature>
<dbReference type="InterPro" id="IPR056047">
    <property type="entry name" value="CRMPA-like_DUF7630"/>
</dbReference>
<name>A7RJF1_NEMVE</name>
<dbReference type="SUPFAM" id="SSF57184">
    <property type="entry name" value="Growth factor receptor domain"/>
    <property type="match status" value="1"/>
</dbReference>
<dbReference type="Pfam" id="PF13855">
    <property type="entry name" value="LRR_8"/>
    <property type="match status" value="1"/>
</dbReference>
<dbReference type="PANTHER" id="PTHR24369">
    <property type="entry name" value="ANTIGEN BSP, PUTATIVE-RELATED"/>
    <property type="match status" value="1"/>
</dbReference>
<feature type="chain" id="PRO_5002714466" evidence="7">
    <location>
        <begin position="21"/>
        <end position="1385"/>
    </location>
</feature>
<dbReference type="Gene3D" id="2.10.50.10">
    <property type="entry name" value="Tumor Necrosis Factor Receptor, subunit A, domain 2"/>
    <property type="match status" value="1"/>
</dbReference>
<evidence type="ECO:0000313" key="11">
    <source>
        <dbReference type="Proteomes" id="UP000001593"/>
    </source>
</evidence>
<keyword evidence="3 4" id="KW-1015">Disulfide bond</keyword>
<dbReference type="Pfam" id="PF24633">
    <property type="entry name" value="DUF7630"/>
    <property type="match status" value="1"/>
</dbReference>
<dbReference type="InterPro" id="IPR001611">
    <property type="entry name" value="Leu-rich_rpt"/>
</dbReference>
<keyword evidence="2" id="KW-0677">Repeat</keyword>
<dbReference type="InterPro" id="IPR036772">
    <property type="entry name" value="SRCR-like_dom_sf"/>
</dbReference>
<dbReference type="eggNOG" id="KOG0619">
    <property type="taxonomic scope" value="Eukaryota"/>
</dbReference>
<feature type="domain" description="SRCR" evidence="9">
    <location>
        <begin position="244"/>
        <end position="337"/>
    </location>
</feature>
<reference evidence="10 11" key="1">
    <citation type="journal article" date="2007" name="Science">
        <title>Sea anemone genome reveals ancestral eumetazoan gene repertoire and genomic organization.</title>
        <authorList>
            <person name="Putnam N.H."/>
            <person name="Srivastava M."/>
            <person name="Hellsten U."/>
            <person name="Dirks B."/>
            <person name="Chapman J."/>
            <person name="Salamov A."/>
            <person name="Terry A."/>
            <person name="Shapiro H."/>
            <person name="Lindquist E."/>
            <person name="Kapitonov V.V."/>
            <person name="Jurka J."/>
            <person name="Genikhovich G."/>
            <person name="Grigoriev I.V."/>
            <person name="Lucas S.M."/>
            <person name="Steele R.E."/>
            <person name="Finnerty J.R."/>
            <person name="Technau U."/>
            <person name="Martindale M.Q."/>
            <person name="Rokhsar D.S."/>
        </authorList>
    </citation>
    <scope>NUCLEOTIDE SEQUENCE [LARGE SCALE GENOMIC DNA]</scope>
    <source>
        <strain evidence="11">CH2 X CH6</strain>
    </source>
</reference>
<evidence type="ECO:0000256" key="4">
    <source>
        <dbReference type="PROSITE-ProRule" id="PRU00196"/>
    </source>
</evidence>
<dbReference type="SMART" id="SM00202">
    <property type="entry name" value="SR"/>
    <property type="match status" value="1"/>
</dbReference>
<dbReference type="STRING" id="45351.A7RJF1"/>
<dbReference type="PROSITE" id="PS51450">
    <property type="entry name" value="LRR"/>
    <property type="match status" value="1"/>
</dbReference>
<keyword evidence="1" id="KW-0433">Leucine-rich repeat</keyword>
<dbReference type="PhylomeDB" id="A7RJF1"/>
<dbReference type="SMART" id="SM00369">
    <property type="entry name" value="LRR_TYP"/>
    <property type="match status" value="3"/>
</dbReference>
<dbReference type="SUPFAM" id="SSF56487">
    <property type="entry name" value="SRCR-like"/>
    <property type="match status" value="1"/>
</dbReference>
<feature type="transmembrane region" description="Helical" evidence="6">
    <location>
        <begin position="1278"/>
        <end position="1297"/>
    </location>
</feature>
<dbReference type="InterPro" id="IPR003591">
    <property type="entry name" value="Leu-rich_rpt_typical-subtyp"/>
</dbReference>
<evidence type="ECO:0000313" key="10">
    <source>
        <dbReference type="EMBL" id="EDO48252.1"/>
    </source>
</evidence>
<keyword evidence="6" id="KW-1133">Transmembrane helix</keyword>
<evidence type="ECO:0000256" key="7">
    <source>
        <dbReference type="SAM" id="SignalP"/>
    </source>
</evidence>
<dbReference type="EMBL" id="DS469514">
    <property type="protein sequence ID" value="EDO48252.1"/>
    <property type="molecule type" value="Genomic_DNA"/>
</dbReference>
<evidence type="ECO:0000259" key="9">
    <source>
        <dbReference type="PROSITE" id="PS50287"/>
    </source>
</evidence>
<evidence type="ECO:0000256" key="3">
    <source>
        <dbReference type="ARBA" id="ARBA00023157"/>
    </source>
</evidence>
<dbReference type="Pfam" id="PF00530">
    <property type="entry name" value="SRCR"/>
    <property type="match status" value="1"/>
</dbReference>
<feature type="transmembrane region" description="Helical" evidence="6">
    <location>
        <begin position="1317"/>
        <end position="1336"/>
    </location>
</feature>
<keyword evidence="7" id="KW-0732">Signal</keyword>
<keyword evidence="11" id="KW-1185">Reference proteome</keyword>
<feature type="region of interest" description="Disordered" evidence="5">
    <location>
        <begin position="1157"/>
        <end position="1185"/>
    </location>
</feature>
<accession>A7RJF1</accession>